<dbReference type="PRINTS" id="PR00469">
    <property type="entry name" value="PNDRDTASEII"/>
</dbReference>
<keyword evidence="5" id="KW-0560">Oxidoreductase</keyword>
<reference evidence="7 8" key="1">
    <citation type="submission" date="2016-10" db="EMBL/GenBank/DDBJ databases">
        <authorList>
            <person name="de Groot N.N."/>
        </authorList>
    </citation>
    <scope>NUCLEOTIDE SEQUENCE [LARGE SCALE GENOMIC DNA]</scope>
    <source>
        <strain evidence="7 8">Nl18</strain>
    </source>
</reference>
<name>A0A1H8JUN8_9PROT</name>
<dbReference type="InterPro" id="IPR023753">
    <property type="entry name" value="FAD/NAD-binding_dom"/>
</dbReference>
<evidence type="ECO:0000256" key="4">
    <source>
        <dbReference type="ARBA" id="ARBA00022827"/>
    </source>
</evidence>
<accession>A0A1H8JUN8</accession>
<dbReference type="GO" id="GO:0019646">
    <property type="term" value="P:aerobic electron transport chain"/>
    <property type="evidence" value="ECO:0007669"/>
    <property type="project" value="TreeGrafter"/>
</dbReference>
<dbReference type="Proteomes" id="UP000183898">
    <property type="component" value="Unassembled WGS sequence"/>
</dbReference>
<sequence length="385" mass="42709">MPFLPFYIPRLKRLKIVVVGGGYAGIAALVTLLRHMPEADVVIIDPRFEHLKITHLHETFRYPLDDFLIPFSTLESCFGCRHVCAELSPSESVLRQWQNDRFLEVNNEILEFDYLLLASGSPVVQVNKPENVFDLLDFMAISGSDLFHERLSQASAIARSISVIGGGATGIQFLFEIAHFLKRYQIGCNLRLVHGENRVLNQFPIGFSTYTQSKMTELGIEFFPDTRYLGQQGEQVLLGDNLTGHEFTLPSSISLLFIGKKLETPFSANFFGQVVVEGTTLPNIFAAGDCCVYHAPGSNTMTAQSAVRKGMLTARNILRHSGALRLLEPYLHRDLGYVVSLGPTDAIGWLALEGNVVGGIPAMVIKELVEAQYDLLLTGLDTYLV</sequence>
<evidence type="ECO:0000256" key="3">
    <source>
        <dbReference type="ARBA" id="ARBA00022630"/>
    </source>
</evidence>
<evidence type="ECO:0000256" key="2">
    <source>
        <dbReference type="ARBA" id="ARBA00005272"/>
    </source>
</evidence>
<feature type="domain" description="FAD/NAD(P)-binding" evidence="6">
    <location>
        <begin position="15"/>
        <end position="310"/>
    </location>
</feature>
<organism evidence="7 8">
    <name type="scientific">Nitrosospira multiformis</name>
    <dbReference type="NCBI Taxonomy" id="1231"/>
    <lineage>
        <taxon>Bacteria</taxon>
        <taxon>Pseudomonadati</taxon>
        <taxon>Pseudomonadota</taxon>
        <taxon>Betaproteobacteria</taxon>
        <taxon>Nitrosomonadales</taxon>
        <taxon>Nitrosomonadaceae</taxon>
        <taxon>Nitrosospira</taxon>
    </lineage>
</organism>
<dbReference type="EMBL" id="FOCT01000007">
    <property type="protein sequence ID" value="SEN84454.1"/>
    <property type="molecule type" value="Genomic_DNA"/>
</dbReference>
<dbReference type="PRINTS" id="PR00368">
    <property type="entry name" value="FADPNR"/>
</dbReference>
<keyword evidence="3" id="KW-0285">Flavoprotein</keyword>
<dbReference type="Pfam" id="PF07992">
    <property type="entry name" value="Pyr_redox_2"/>
    <property type="match status" value="1"/>
</dbReference>
<evidence type="ECO:0000313" key="8">
    <source>
        <dbReference type="Proteomes" id="UP000183898"/>
    </source>
</evidence>
<dbReference type="Gene3D" id="3.50.50.100">
    <property type="match status" value="1"/>
</dbReference>
<evidence type="ECO:0000259" key="6">
    <source>
        <dbReference type="Pfam" id="PF07992"/>
    </source>
</evidence>
<dbReference type="PANTHER" id="PTHR42913:SF3">
    <property type="entry name" value="64 KDA MITOCHONDRIAL NADH DEHYDROGENASE (EUROFUNG)"/>
    <property type="match status" value="1"/>
</dbReference>
<gene>
    <name evidence="7" type="ORF">SAMN05216404_107185</name>
</gene>
<dbReference type="InterPro" id="IPR051169">
    <property type="entry name" value="NADH-Q_oxidoreductase"/>
</dbReference>
<dbReference type="GO" id="GO:0003955">
    <property type="term" value="F:NAD(P)H dehydrogenase (quinone) activity"/>
    <property type="evidence" value="ECO:0007669"/>
    <property type="project" value="TreeGrafter"/>
</dbReference>
<keyword evidence="4" id="KW-0274">FAD</keyword>
<evidence type="ECO:0000256" key="1">
    <source>
        <dbReference type="ARBA" id="ARBA00001974"/>
    </source>
</evidence>
<dbReference type="InterPro" id="IPR036188">
    <property type="entry name" value="FAD/NAD-bd_sf"/>
</dbReference>
<proteinExistence type="inferred from homology"/>
<dbReference type="AlphaFoldDB" id="A0A1H8JUN8"/>
<dbReference type="SUPFAM" id="SSF51905">
    <property type="entry name" value="FAD/NAD(P)-binding domain"/>
    <property type="match status" value="1"/>
</dbReference>
<protein>
    <submittedName>
        <fullName evidence="7">NADH dehydrogenase</fullName>
    </submittedName>
</protein>
<dbReference type="PANTHER" id="PTHR42913">
    <property type="entry name" value="APOPTOSIS-INDUCING FACTOR 1"/>
    <property type="match status" value="1"/>
</dbReference>
<comment type="similarity">
    <text evidence="2">Belongs to the NADH dehydrogenase family.</text>
</comment>
<evidence type="ECO:0000256" key="5">
    <source>
        <dbReference type="ARBA" id="ARBA00023002"/>
    </source>
</evidence>
<evidence type="ECO:0000313" key="7">
    <source>
        <dbReference type="EMBL" id="SEN84454.1"/>
    </source>
</evidence>
<comment type="cofactor">
    <cofactor evidence="1">
        <name>FAD</name>
        <dbReference type="ChEBI" id="CHEBI:57692"/>
    </cofactor>
</comment>